<keyword evidence="1" id="KW-1133">Transmembrane helix</keyword>
<feature type="transmembrane region" description="Helical" evidence="1">
    <location>
        <begin position="64"/>
        <end position="86"/>
    </location>
</feature>
<proteinExistence type="predicted"/>
<protein>
    <submittedName>
        <fullName evidence="2">Uncharacterized protein</fullName>
    </submittedName>
</protein>
<dbReference type="Proteomes" id="UP000034883">
    <property type="component" value="Chromosome"/>
</dbReference>
<keyword evidence="1" id="KW-0812">Transmembrane</keyword>
<keyword evidence="1" id="KW-0472">Membrane</keyword>
<dbReference type="AlphaFoldDB" id="A0A0F6YMK9"/>
<dbReference type="STRING" id="927083.DB32_007596"/>
<evidence type="ECO:0000313" key="2">
    <source>
        <dbReference type="EMBL" id="AKF10447.1"/>
    </source>
</evidence>
<keyword evidence="3" id="KW-1185">Reference proteome</keyword>
<dbReference type="RefSeq" id="WP_053237412.1">
    <property type="nucleotide sequence ID" value="NZ_CP011125.1"/>
</dbReference>
<accession>A0A0F6YMK9</accession>
<dbReference type="EMBL" id="CP011125">
    <property type="protein sequence ID" value="AKF10447.1"/>
    <property type="molecule type" value="Genomic_DNA"/>
</dbReference>
<name>A0A0F6YMK9_9BACT</name>
<evidence type="ECO:0000313" key="3">
    <source>
        <dbReference type="Proteomes" id="UP000034883"/>
    </source>
</evidence>
<evidence type="ECO:0000256" key="1">
    <source>
        <dbReference type="SAM" id="Phobius"/>
    </source>
</evidence>
<sequence length="87" mass="9461">MAQLLAIGIGALAFLAWLSAAVHALLLLPHRRDDVSLGALFFQGWRFYARDTWKESGHAVHRRFLGSTGAFFALVLAGIVVSVLAAR</sequence>
<dbReference type="KEGG" id="samy:DB32_007596"/>
<organism evidence="2 3">
    <name type="scientific">Sandaracinus amylolyticus</name>
    <dbReference type="NCBI Taxonomy" id="927083"/>
    <lineage>
        <taxon>Bacteria</taxon>
        <taxon>Pseudomonadati</taxon>
        <taxon>Myxococcota</taxon>
        <taxon>Polyangia</taxon>
        <taxon>Polyangiales</taxon>
        <taxon>Sandaracinaceae</taxon>
        <taxon>Sandaracinus</taxon>
    </lineage>
</organism>
<reference evidence="2 3" key="1">
    <citation type="submission" date="2015-03" db="EMBL/GenBank/DDBJ databases">
        <title>Genome assembly of Sandaracinus amylolyticus DSM 53668.</title>
        <authorList>
            <person name="Sharma G."/>
            <person name="Subramanian S."/>
        </authorList>
    </citation>
    <scope>NUCLEOTIDE SEQUENCE [LARGE SCALE GENOMIC DNA]</scope>
    <source>
        <strain evidence="2 3">DSM 53668</strain>
    </source>
</reference>
<gene>
    <name evidence="2" type="ORF">DB32_007596</name>
</gene>